<feature type="domain" description="Soluble ligand binding" evidence="3">
    <location>
        <begin position="579"/>
        <end position="626"/>
    </location>
</feature>
<evidence type="ECO:0000256" key="1">
    <source>
        <dbReference type="ARBA" id="ARBA00022729"/>
    </source>
</evidence>
<keyword evidence="1" id="KW-0732">Signal</keyword>
<dbReference type="Gene3D" id="3.10.560.10">
    <property type="entry name" value="Outer membrane lipoprotein wza domain like"/>
    <property type="match status" value="5"/>
</dbReference>
<gene>
    <name evidence="4" type="ORF">FW778_05075</name>
</gene>
<name>A0A5J5IK62_9BACT</name>
<feature type="domain" description="Soluble ligand binding" evidence="3">
    <location>
        <begin position="208"/>
        <end position="255"/>
    </location>
</feature>
<evidence type="ECO:0000313" key="5">
    <source>
        <dbReference type="Proteomes" id="UP000326903"/>
    </source>
</evidence>
<protein>
    <recommendedName>
        <fullName evidence="6">Protein involved in polysaccharide export, contains SLBB domain of the beta-grasp fold</fullName>
    </recommendedName>
</protein>
<dbReference type="InterPro" id="IPR019554">
    <property type="entry name" value="Soluble_ligand-bd"/>
</dbReference>
<dbReference type="RefSeq" id="WP_150413519.1">
    <property type="nucleotide sequence ID" value="NZ_VYQF01000001.1"/>
</dbReference>
<evidence type="ECO:0008006" key="6">
    <source>
        <dbReference type="Google" id="ProtNLM"/>
    </source>
</evidence>
<accession>A0A5J5IK62</accession>
<dbReference type="PANTHER" id="PTHR33619:SF3">
    <property type="entry name" value="POLYSACCHARIDE EXPORT PROTEIN GFCE-RELATED"/>
    <property type="match status" value="1"/>
</dbReference>
<keyword evidence="5" id="KW-1185">Reference proteome</keyword>
<dbReference type="Pfam" id="PF02563">
    <property type="entry name" value="Poly_export"/>
    <property type="match status" value="1"/>
</dbReference>
<dbReference type="AlphaFoldDB" id="A0A5J5IK62"/>
<evidence type="ECO:0000259" key="2">
    <source>
        <dbReference type="Pfam" id="PF02563"/>
    </source>
</evidence>
<dbReference type="EMBL" id="VYQF01000001">
    <property type="protein sequence ID" value="KAA9041399.1"/>
    <property type="molecule type" value="Genomic_DNA"/>
</dbReference>
<dbReference type="Proteomes" id="UP000326903">
    <property type="component" value="Unassembled WGS sequence"/>
</dbReference>
<comment type="caution">
    <text evidence="4">The sequence shown here is derived from an EMBL/GenBank/DDBJ whole genome shotgun (WGS) entry which is preliminary data.</text>
</comment>
<feature type="domain" description="Polysaccharide export protein N-terminal" evidence="2">
    <location>
        <begin position="128"/>
        <end position="199"/>
    </location>
</feature>
<reference evidence="4 5" key="1">
    <citation type="submission" date="2019-09" db="EMBL/GenBank/DDBJ databases">
        <title>Draft genome sequence of Ginsengibacter sp. BR5-29.</title>
        <authorList>
            <person name="Im W.-T."/>
        </authorList>
    </citation>
    <scope>NUCLEOTIDE SEQUENCE [LARGE SCALE GENOMIC DNA]</scope>
    <source>
        <strain evidence="4 5">BR5-29</strain>
    </source>
</reference>
<evidence type="ECO:0000259" key="3">
    <source>
        <dbReference type="Pfam" id="PF10531"/>
    </source>
</evidence>
<dbReference type="PANTHER" id="PTHR33619">
    <property type="entry name" value="POLYSACCHARIDE EXPORT PROTEIN GFCE-RELATED"/>
    <property type="match status" value="1"/>
</dbReference>
<dbReference type="InterPro" id="IPR003715">
    <property type="entry name" value="Poly_export_N"/>
</dbReference>
<feature type="domain" description="Soluble ligand binding" evidence="3">
    <location>
        <begin position="477"/>
        <end position="521"/>
    </location>
</feature>
<proteinExistence type="predicted"/>
<dbReference type="Pfam" id="PF10531">
    <property type="entry name" value="SLBB"/>
    <property type="match status" value="4"/>
</dbReference>
<dbReference type="InterPro" id="IPR049712">
    <property type="entry name" value="Poly_export"/>
</dbReference>
<sequence length="800" mass="88976">MSFSKETFACKRAFILIFFSAFFIVFGNNLYAQIPTEVPDLPIDPNALKGASPSELQDILRDNNNPQKKAGDDIHKSLIDLQNKNVIAKDSTQKDDFKKQLYSPDAVYGSDLFKSNQITELSELSTPPLDYPIGVGDHIVVSLWGGADFEQDYIVARDGSIFPQGLGKITVQGLTFDNARKIIFDRFKKVIPPSTNISVTLGQPRSIVVQTSGEVENPGPQVVSAFTNALNVVALSGGLTKFGNMRNILISRNGRIIDSIDVYKYLTTGDYGKHLYLENNDFVIVPFYDKQVLASGQFRRPMFYQLKKNEGMSALLRYTGGFATEAYQSGGVIIRNVNEKQTIKNVNFNAIGLKANGNVIDEPLYDGDVIVVNPINAGLNNKVIVKGEVAYPNVYEIRKGDRLFDVINRAGGITPNSYVDRAYVYKGAGDSTNLRSDKIVVSLADLNKNINSSYNIPIEPNDVIEVFNRNQFADKQYVTIEGEVRKPGKFQRFGDMSLKDLLYFANGLKPSAEFGQIAVSSIVNIDSSQRGMKPTQTVIKTYSIKTNLELDSVTENVKLKPYDQVFVRKNPTFHLQENVKIEGQIKYPGTYSKLNNDERLSSFIERAGGLKENSNTDGAVLYRLHDDAAEGNPLAKKPATTYLKDSSGKVIDSNLSDATEPISIDLDKALKNKNSKYDMVLKEGDIIYIPETNPVVTIKGAVQSELKIYFDKEHNKLGYYIDKAGGFGIRPWRKRIFVTYANGRSKRTHNFGFIHFYPRVDAGSTVTVPLKPEGKNLGEVASQALVTTFPLVLVYLLTRL</sequence>
<feature type="domain" description="Soluble ligand binding" evidence="3">
    <location>
        <begin position="383"/>
        <end position="429"/>
    </location>
</feature>
<dbReference type="GO" id="GO:0015159">
    <property type="term" value="F:polysaccharide transmembrane transporter activity"/>
    <property type="evidence" value="ECO:0007669"/>
    <property type="project" value="InterPro"/>
</dbReference>
<evidence type="ECO:0000313" key="4">
    <source>
        <dbReference type="EMBL" id="KAA9041399.1"/>
    </source>
</evidence>
<organism evidence="4 5">
    <name type="scientific">Ginsengibacter hankyongi</name>
    <dbReference type="NCBI Taxonomy" id="2607284"/>
    <lineage>
        <taxon>Bacteria</taxon>
        <taxon>Pseudomonadati</taxon>
        <taxon>Bacteroidota</taxon>
        <taxon>Chitinophagia</taxon>
        <taxon>Chitinophagales</taxon>
        <taxon>Chitinophagaceae</taxon>
        <taxon>Ginsengibacter</taxon>
    </lineage>
</organism>